<proteinExistence type="predicted"/>
<evidence type="ECO:0000313" key="3">
    <source>
        <dbReference type="Proteomes" id="UP001499841"/>
    </source>
</evidence>
<keyword evidence="3" id="KW-1185">Reference proteome</keyword>
<evidence type="ECO:0000313" key="2">
    <source>
        <dbReference type="EMBL" id="GAA4288916.1"/>
    </source>
</evidence>
<dbReference type="Gene3D" id="3.40.50.300">
    <property type="entry name" value="P-loop containing nucleotide triphosphate hydrolases"/>
    <property type="match status" value="1"/>
</dbReference>
<dbReference type="InterPro" id="IPR027417">
    <property type="entry name" value="P-loop_NTPase"/>
</dbReference>
<comment type="caution">
    <text evidence="2">The sequence shown here is derived from an EMBL/GenBank/DDBJ whole genome shotgun (WGS) entry which is preliminary data.</text>
</comment>
<dbReference type="Pfam" id="PF01656">
    <property type="entry name" value="CbiA"/>
    <property type="match status" value="1"/>
</dbReference>
<accession>A0ABP8EY63</accession>
<gene>
    <name evidence="2" type="ORF">GCM10022262_32760</name>
</gene>
<protein>
    <recommendedName>
        <fullName evidence="1">CobQ/CobB/MinD/ParA nucleotide binding domain-containing protein</fullName>
    </recommendedName>
</protein>
<dbReference type="Proteomes" id="UP001499841">
    <property type="component" value="Unassembled WGS sequence"/>
</dbReference>
<sequence length="363" mass="37665">MPSIEGSPFAGAHRVSLFEEGDPDPVSASGSGLDVITPELPGVQWPAHPLVLPEASRADLIPPGSGVKPVASWGWRGAVVRATGGLVRVRPGVAELAHLAAERTIRQATWSGAVNVLVANKSGGVGKTVTSVVLAGVLAAARGGSVAAFEVSDASGALSKRAEGVPVRGLGELVERLHAIESAGELGGYTTPQTSHADLIGSVQDRPVLTAEHVLALRTVLDRYYRVTVADSGNNPHSDAFCAAVSTADVLLLPVQVSAVPFLDMVDVLTAVRAMGEHGRHLSAKPLIVVNDDGRPKPADASHRVRQELDRLAREGATVLEVPFDPHLAEGGEITLASLSDSSLRAWTKVGSAVIAQLAYEAQ</sequence>
<name>A0ABP8EY63_9MICO</name>
<dbReference type="EMBL" id="BAABBA010000019">
    <property type="protein sequence ID" value="GAA4288916.1"/>
    <property type="molecule type" value="Genomic_DNA"/>
</dbReference>
<evidence type="ECO:0000259" key="1">
    <source>
        <dbReference type="Pfam" id="PF01656"/>
    </source>
</evidence>
<dbReference type="SUPFAM" id="SSF52540">
    <property type="entry name" value="P-loop containing nucleoside triphosphate hydrolases"/>
    <property type="match status" value="1"/>
</dbReference>
<feature type="domain" description="CobQ/CobB/MinD/ParA nucleotide binding" evidence="1">
    <location>
        <begin position="117"/>
        <end position="330"/>
    </location>
</feature>
<dbReference type="InterPro" id="IPR002586">
    <property type="entry name" value="CobQ/CobB/MinD/ParA_Nub-bd_dom"/>
</dbReference>
<organism evidence="2 3">
    <name type="scientific">Georgenia daeguensis</name>
    <dbReference type="NCBI Taxonomy" id="908355"/>
    <lineage>
        <taxon>Bacteria</taxon>
        <taxon>Bacillati</taxon>
        <taxon>Actinomycetota</taxon>
        <taxon>Actinomycetes</taxon>
        <taxon>Micrococcales</taxon>
        <taxon>Bogoriellaceae</taxon>
        <taxon>Georgenia</taxon>
    </lineage>
</organism>
<reference evidence="3" key="1">
    <citation type="journal article" date="2019" name="Int. J. Syst. Evol. Microbiol.">
        <title>The Global Catalogue of Microorganisms (GCM) 10K type strain sequencing project: providing services to taxonomists for standard genome sequencing and annotation.</title>
        <authorList>
            <consortium name="The Broad Institute Genomics Platform"/>
            <consortium name="The Broad Institute Genome Sequencing Center for Infectious Disease"/>
            <person name="Wu L."/>
            <person name="Ma J."/>
        </authorList>
    </citation>
    <scope>NUCLEOTIDE SEQUENCE [LARGE SCALE GENOMIC DNA]</scope>
    <source>
        <strain evidence="3">JCM 17459</strain>
    </source>
</reference>